<proteinExistence type="predicted"/>
<evidence type="ECO:0000313" key="2">
    <source>
        <dbReference type="EMBL" id="SCZ93522.1"/>
    </source>
</evidence>
<evidence type="ECO:0000256" key="1">
    <source>
        <dbReference type="SAM" id="MobiDB-lite"/>
    </source>
</evidence>
<keyword evidence="3" id="KW-1185">Reference proteome</keyword>
<feature type="region of interest" description="Disordered" evidence="1">
    <location>
        <begin position="21"/>
        <end position="53"/>
    </location>
</feature>
<feature type="compositionally biased region" description="Polar residues" evidence="1">
    <location>
        <begin position="27"/>
        <end position="38"/>
    </location>
</feature>
<evidence type="ECO:0000313" key="3">
    <source>
        <dbReference type="Proteomes" id="UP000249723"/>
    </source>
</evidence>
<accession>A0A2X0MDK3</accession>
<name>A0A2X0MDK3_9BASI</name>
<sequence length="340" mass="37471">MALQAPAPTVPRTLADTLQPLPYPTYASRSQTMSTTGWTRRKRGEAGDAPARPVEPVCSLPEFSMLGRVRTGLLQGLQLRSIPINTPIPPTVATWLDSRIINPSLGRPIEITSEAIGLEFFGDLMDNAVVPIVSMLSGETIGMKRVDPNLTQGQKGDRKYEFVRVGRDPQPNQLLKVVCAEGKTAKNVRRTYGTKRRVGGKMWPSLDEPIDISLFKAAGLPDTLEGGSAMAVKMLLQVEGTKVGRWAILWSPPYFMLGERFVERTDAFLLCSPLCALHNDPSQENMWLAKESIIALLVAIVLSEAFPEDYKIPDPDRGTVAHILRIAQQVKLRKCGQPMD</sequence>
<dbReference type="Proteomes" id="UP000249723">
    <property type="component" value="Unassembled WGS sequence"/>
</dbReference>
<dbReference type="EMBL" id="FMWP01000048">
    <property type="protein sequence ID" value="SCZ93522.1"/>
    <property type="molecule type" value="Genomic_DNA"/>
</dbReference>
<organism evidence="2 3">
    <name type="scientific">Microbotryum saponariae</name>
    <dbReference type="NCBI Taxonomy" id="289078"/>
    <lineage>
        <taxon>Eukaryota</taxon>
        <taxon>Fungi</taxon>
        <taxon>Dikarya</taxon>
        <taxon>Basidiomycota</taxon>
        <taxon>Pucciniomycotina</taxon>
        <taxon>Microbotryomycetes</taxon>
        <taxon>Microbotryales</taxon>
        <taxon>Microbotryaceae</taxon>
        <taxon>Microbotryum</taxon>
    </lineage>
</organism>
<reference evidence="3" key="1">
    <citation type="submission" date="2016-10" db="EMBL/GenBank/DDBJ databases">
        <authorList>
            <person name="Jeantristanb JTB J.-T."/>
            <person name="Ricardo R."/>
        </authorList>
    </citation>
    <scope>NUCLEOTIDE SEQUENCE [LARGE SCALE GENOMIC DNA]</scope>
</reference>
<dbReference type="AlphaFoldDB" id="A0A2X0MDK3"/>
<gene>
    <name evidence="2" type="ORF">BZ3500_MVSOF-1268-A1-R1_CHR6-3G08714</name>
</gene>
<protein>
    <submittedName>
        <fullName evidence="2">BZ3500_MvSof-1268-A1-R1_Chr6-3g08714 protein</fullName>
    </submittedName>
</protein>